<organism evidence="2 3">
    <name type="scientific">Rhizopus delemar</name>
    <dbReference type="NCBI Taxonomy" id="936053"/>
    <lineage>
        <taxon>Eukaryota</taxon>
        <taxon>Fungi</taxon>
        <taxon>Fungi incertae sedis</taxon>
        <taxon>Mucoromycota</taxon>
        <taxon>Mucoromycotina</taxon>
        <taxon>Mucoromycetes</taxon>
        <taxon>Mucorales</taxon>
        <taxon>Mucorineae</taxon>
        <taxon>Rhizopodaceae</taxon>
        <taxon>Rhizopus</taxon>
    </lineage>
</organism>
<dbReference type="Proteomes" id="UP000740926">
    <property type="component" value="Unassembled WGS sequence"/>
</dbReference>
<evidence type="ECO:0000256" key="1">
    <source>
        <dbReference type="SAM" id="MobiDB-lite"/>
    </source>
</evidence>
<feature type="compositionally biased region" description="Low complexity" evidence="1">
    <location>
        <begin position="42"/>
        <end position="76"/>
    </location>
</feature>
<name>A0A9P7BYY6_9FUNG</name>
<comment type="caution">
    <text evidence="2">The sequence shown here is derived from an EMBL/GenBank/DDBJ whole genome shotgun (WGS) entry which is preliminary data.</text>
</comment>
<gene>
    <name evidence="2" type="ORF">G6F50_018395</name>
</gene>
<proteinExistence type="predicted"/>
<evidence type="ECO:0000313" key="2">
    <source>
        <dbReference type="EMBL" id="KAG1526305.1"/>
    </source>
</evidence>
<evidence type="ECO:0000313" key="3">
    <source>
        <dbReference type="Proteomes" id="UP000740926"/>
    </source>
</evidence>
<keyword evidence="3" id="KW-1185">Reference proteome</keyword>
<dbReference type="AlphaFoldDB" id="A0A9P7BYY6"/>
<reference evidence="2 3" key="1">
    <citation type="journal article" date="2020" name="Microb. Genom.">
        <title>Genetic diversity of clinical and environmental Mucorales isolates obtained from an investigation of mucormycosis cases among solid organ transplant recipients.</title>
        <authorList>
            <person name="Nguyen M.H."/>
            <person name="Kaul D."/>
            <person name="Muto C."/>
            <person name="Cheng S.J."/>
            <person name="Richter R.A."/>
            <person name="Bruno V.M."/>
            <person name="Liu G."/>
            <person name="Beyhan S."/>
            <person name="Sundermann A.J."/>
            <person name="Mounaud S."/>
            <person name="Pasculle A.W."/>
            <person name="Nierman W.C."/>
            <person name="Driscoll E."/>
            <person name="Cumbie R."/>
            <person name="Clancy C.J."/>
            <person name="Dupont C.L."/>
        </authorList>
    </citation>
    <scope>NUCLEOTIDE SEQUENCE [LARGE SCALE GENOMIC DNA]</scope>
    <source>
        <strain evidence="2 3">GL24</strain>
    </source>
</reference>
<protein>
    <submittedName>
        <fullName evidence="2">Uncharacterized protein</fullName>
    </submittedName>
</protein>
<dbReference type="EMBL" id="JAANIU010017756">
    <property type="protein sequence ID" value="KAG1526305.1"/>
    <property type="molecule type" value="Genomic_DNA"/>
</dbReference>
<feature type="compositionally biased region" description="Basic and acidic residues" evidence="1">
    <location>
        <begin position="22"/>
        <end position="31"/>
    </location>
</feature>
<feature type="region of interest" description="Disordered" evidence="1">
    <location>
        <begin position="13"/>
        <end position="76"/>
    </location>
</feature>
<sequence length="76" mass="7848">MIRLPKFPAAAVAGPATINKGQRQEHADRQIRRGGRGRHPDAPGQQGAPGARGRPAEAAAQAEGDQAARIAAHPGQ</sequence>
<accession>A0A9P7BYY6</accession>